<dbReference type="CDD" id="cd04021">
    <property type="entry name" value="C2_E3_ubiquitin_ligase"/>
    <property type="match status" value="1"/>
</dbReference>
<evidence type="ECO:0000256" key="12">
    <source>
        <dbReference type="SAM" id="MobiDB-lite"/>
    </source>
</evidence>
<dbReference type="GO" id="GO:0061630">
    <property type="term" value="F:ubiquitin protein ligase activity"/>
    <property type="evidence" value="ECO:0007669"/>
    <property type="project" value="UniProtKB-EC"/>
</dbReference>
<dbReference type="PROSITE" id="PS01159">
    <property type="entry name" value="WW_DOMAIN_1"/>
    <property type="match status" value="4"/>
</dbReference>
<dbReference type="InterPro" id="IPR001202">
    <property type="entry name" value="WW_dom"/>
</dbReference>
<dbReference type="PANTHER" id="PTHR11254:SF299">
    <property type="entry name" value="NEDD4-LIKE E3 UBIQUITIN-PROTEIN LIGASE WWP1"/>
    <property type="match status" value="1"/>
</dbReference>
<dbReference type="PROSITE" id="PS50020">
    <property type="entry name" value="WW_DOMAIN_2"/>
    <property type="match status" value="4"/>
</dbReference>
<dbReference type="Gene3D" id="3.30.2160.10">
    <property type="entry name" value="Hect, E3 ligase catalytic domain"/>
    <property type="match status" value="1"/>
</dbReference>
<evidence type="ECO:0000256" key="11">
    <source>
        <dbReference type="PROSITE-ProRule" id="PRU00104"/>
    </source>
</evidence>
<feature type="domain" description="HECT" evidence="15">
    <location>
        <begin position="448"/>
        <end position="782"/>
    </location>
</feature>
<feature type="active site" description="Glycyl thioester intermediate" evidence="10 11">
    <location>
        <position position="750"/>
    </location>
</feature>
<dbReference type="FunFam" id="3.30.2410.10:FF:000002">
    <property type="entry name" value="E3 ubiquitin-protein ligase HECW2"/>
    <property type="match status" value="1"/>
</dbReference>
<dbReference type="GO" id="GO:0043161">
    <property type="term" value="P:proteasome-mediated ubiquitin-dependent protein catabolic process"/>
    <property type="evidence" value="ECO:0007669"/>
    <property type="project" value="TreeGrafter"/>
</dbReference>
<dbReference type="FunFam" id="2.20.70.10:FF:000005">
    <property type="entry name" value="E3 ubiquitin-protein ligase"/>
    <property type="match status" value="1"/>
</dbReference>
<dbReference type="PROSITE" id="PS51257">
    <property type="entry name" value="PROKAR_LIPOPROTEIN"/>
    <property type="match status" value="1"/>
</dbReference>
<name>A0A8C5H747_GOUWI</name>
<dbReference type="PANTHER" id="PTHR11254">
    <property type="entry name" value="HECT DOMAIN UBIQUITIN-PROTEIN LIGASE"/>
    <property type="match status" value="1"/>
</dbReference>
<dbReference type="GO" id="GO:0005737">
    <property type="term" value="C:cytoplasm"/>
    <property type="evidence" value="ECO:0007669"/>
    <property type="project" value="UniProtKB-ARBA"/>
</dbReference>
<dbReference type="PIRSF" id="PIRSF001569">
    <property type="entry name" value="E3_ub_ligase_SMURF1"/>
    <property type="match status" value="1"/>
</dbReference>
<dbReference type="InterPro" id="IPR050409">
    <property type="entry name" value="E3_ubiq-protein_ligase"/>
</dbReference>
<keyword evidence="6 9" id="KW-0833">Ubl conjugation pathway</keyword>
<evidence type="ECO:0000256" key="7">
    <source>
        <dbReference type="ARBA" id="ARBA00022843"/>
    </source>
</evidence>
<keyword evidence="7" id="KW-0832">Ubl conjugation</keyword>
<evidence type="ECO:0000256" key="10">
    <source>
        <dbReference type="PIRSR" id="PIRSR001569-1"/>
    </source>
</evidence>
<keyword evidence="17" id="KW-1185">Reference proteome</keyword>
<dbReference type="Pfam" id="PF00397">
    <property type="entry name" value="WW"/>
    <property type="match status" value="4"/>
</dbReference>
<dbReference type="CDD" id="cd00078">
    <property type="entry name" value="HECTc"/>
    <property type="match status" value="1"/>
</dbReference>
<evidence type="ECO:0000256" key="1">
    <source>
        <dbReference type="ARBA" id="ARBA00000885"/>
    </source>
</evidence>
<dbReference type="CDD" id="cd00201">
    <property type="entry name" value="WW"/>
    <property type="match status" value="4"/>
</dbReference>
<keyword evidence="4 9" id="KW-0808">Transferase</keyword>
<dbReference type="InterPro" id="IPR024928">
    <property type="entry name" value="E3_ub_ligase_SMURF1"/>
</dbReference>
<feature type="domain" description="WW" evidence="14">
    <location>
        <begin position="210"/>
        <end position="243"/>
    </location>
</feature>
<dbReference type="InterPro" id="IPR036020">
    <property type="entry name" value="WW_dom_sf"/>
</dbReference>
<accession>A0A8C5H747</accession>
<evidence type="ECO:0000256" key="3">
    <source>
        <dbReference type="ARBA" id="ARBA00004906"/>
    </source>
</evidence>
<proteinExistence type="predicted"/>
<dbReference type="Gene3D" id="3.90.1750.10">
    <property type="entry name" value="Hect, E3 ligase catalytic domains"/>
    <property type="match status" value="1"/>
</dbReference>
<dbReference type="EC" id="2.3.2.26" evidence="9"/>
<dbReference type="Ensembl" id="ENSGWIT00000044739.1">
    <property type="protein sequence ID" value="ENSGWIP00000041194.1"/>
    <property type="gene ID" value="ENSGWIG00000011324.1"/>
</dbReference>
<evidence type="ECO:0000256" key="8">
    <source>
        <dbReference type="ARBA" id="ARBA00023242"/>
    </source>
</evidence>
<dbReference type="Proteomes" id="UP000694680">
    <property type="component" value="Chromosome 20"/>
</dbReference>
<dbReference type="SUPFAM" id="SSF49562">
    <property type="entry name" value="C2 domain (Calcium/lipid-binding domain, CaLB)"/>
    <property type="match status" value="1"/>
</dbReference>
<dbReference type="SMART" id="SM00456">
    <property type="entry name" value="WW"/>
    <property type="match status" value="4"/>
</dbReference>
<dbReference type="PROSITE" id="PS50237">
    <property type="entry name" value="HECT"/>
    <property type="match status" value="1"/>
</dbReference>
<feature type="domain" description="WW" evidence="14">
    <location>
        <begin position="357"/>
        <end position="390"/>
    </location>
</feature>
<dbReference type="InterPro" id="IPR000569">
    <property type="entry name" value="HECT_dom"/>
</dbReference>
<dbReference type="Gene3D" id="3.30.2410.10">
    <property type="entry name" value="Hect, E3 ligase catalytic domain"/>
    <property type="match status" value="1"/>
</dbReference>
<gene>
    <name evidence="16" type="primary">wwp1</name>
</gene>
<dbReference type="Gene3D" id="2.60.40.150">
    <property type="entry name" value="C2 domain"/>
    <property type="match status" value="1"/>
</dbReference>
<evidence type="ECO:0000256" key="6">
    <source>
        <dbReference type="ARBA" id="ARBA00022786"/>
    </source>
</evidence>
<dbReference type="UniPathway" id="UPA00143"/>
<evidence type="ECO:0000256" key="4">
    <source>
        <dbReference type="ARBA" id="ARBA00022679"/>
    </source>
</evidence>
<dbReference type="GO" id="GO:0016567">
    <property type="term" value="P:protein ubiquitination"/>
    <property type="evidence" value="ECO:0007669"/>
    <property type="project" value="UniProtKB-UniPathway"/>
</dbReference>
<dbReference type="FunFam" id="2.20.70.10:FF:000009">
    <property type="entry name" value="E3 ubiquitin-protein ligase"/>
    <property type="match status" value="1"/>
</dbReference>
<evidence type="ECO:0000256" key="5">
    <source>
        <dbReference type="ARBA" id="ARBA00022737"/>
    </source>
</evidence>
<dbReference type="FunFam" id="3.30.2160.10:FF:000003">
    <property type="entry name" value="E3 ubiquitin-protein ligase"/>
    <property type="match status" value="1"/>
</dbReference>
<dbReference type="GO" id="GO:0005634">
    <property type="term" value="C:nucleus"/>
    <property type="evidence" value="ECO:0007669"/>
    <property type="project" value="UniProtKB-SubCell"/>
</dbReference>
<evidence type="ECO:0000256" key="2">
    <source>
        <dbReference type="ARBA" id="ARBA00004123"/>
    </source>
</evidence>
<feature type="compositionally biased region" description="Low complexity" evidence="12">
    <location>
        <begin position="179"/>
        <end position="215"/>
    </location>
</feature>
<dbReference type="SMART" id="SM00239">
    <property type="entry name" value="C2"/>
    <property type="match status" value="1"/>
</dbReference>
<keyword evidence="5" id="KW-0677">Repeat</keyword>
<dbReference type="FunFam" id="3.90.1750.10:FF:000026">
    <property type="entry name" value="E3 ubiquitin-protein ligase HACE1"/>
    <property type="match status" value="1"/>
</dbReference>
<dbReference type="InterPro" id="IPR000008">
    <property type="entry name" value="C2_dom"/>
</dbReference>
<dbReference type="AlphaFoldDB" id="A0A8C5H747"/>
<reference evidence="16" key="1">
    <citation type="submission" date="2020-06" db="EMBL/GenBank/DDBJ databases">
        <authorList>
            <consortium name="Wellcome Sanger Institute Data Sharing"/>
        </authorList>
    </citation>
    <scope>NUCLEOTIDE SEQUENCE [LARGE SCALE GENOMIC DNA]</scope>
</reference>
<sequence>MATASCRAETSHNHRGTSQLHAIVSCAKLKRKKSLFGTAIYVEVTAEGESRRTTKSHSSSNPKWDERLTLNVTPHTQVDFKVWSHHTLKADVLLGKAMLDLVQALEHHDRKCTTKLLLVMVVNIYHVPLILAAVNGESCESTLSHSSTSRSNVLPPADNQEGCVQEAAPSDPDSVQNGTSQEPPTTTPSSSSASATAAASSTNASSSVPGSSSSPWEQRKDPHGRTYYVDHNTRTTTWERPQPLPPGWERRVDDRGRIYYVDHNTRTTTWQRPTMESVRNFEQWQSQRSQLQGAMHQFNQRYLYSASMMSAENDPLGPLPPGWERRVDSNDRVYFVNHNTKTTQWEDPRTQGLQNEDPLPEGWEIRYTREGVRYFVDHNTRTTTFSDPRTGKSSVTKGPQIAYERSFRWKLAHFRYLCQSNALPSHVKITVSRQTLFEDSFQQIMALKPYDLRRRLYVIFRGEEGLDYGGLAREWFFLLSHEVLNPMYCLFEYAGKSNYCLQINPASAINPDHLSYFCFIGRFIAMALFHGKFIDTGFSLPFYKRMLNKKLILKDLESIDPEFYNSLIWIRDNNIEECGLEMYFSVDMEILGKITSHDLKPDGANVLVTEENKEEYISLMAEWRFSRGVEGQTKAFLDGFNEVVPLQWLQYFDEKELEVMLCGMQEVDLQDWQRNTVYRHYTRNSKQIIWFWQLVKEVDNEVRLRLMQFVTGTCRLPLGGFAELMGSNGPQKFCIEKVGKDTWLPRSHTCFNRLDLPPYKSFDQLKEKLLFAIEETEGFGQE</sequence>
<dbReference type="PROSITE" id="PS50004">
    <property type="entry name" value="C2"/>
    <property type="match status" value="1"/>
</dbReference>
<dbReference type="Gene3D" id="2.20.70.10">
    <property type="match status" value="3"/>
</dbReference>
<reference evidence="16" key="2">
    <citation type="submission" date="2025-08" db="UniProtKB">
        <authorList>
            <consortium name="Ensembl"/>
        </authorList>
    </citation>
    <scope>IDENTIFICATION</scope>
</reference>
<organism evidence="16 17">
    <name type="scientific">Gouania willdenowi</name>
    <name type="common">Blunt-snouted clingfish</name>
    <name type="synonym">Lepadogaster willdenowi</name>
    <dbReference type="NCBI Taxonomy" id="441366"/>
    <lineage>
        <taxon>Eukaryota</taxon>
        <taxon>Metazoa</taxon>
        <taxon>Chordata</taxon>
        <taxon>Craniata</taxon>
        <taxon>Vertebrata</taxon>
        <taxon>Euteleostomi</taxon>
        <taxon>Actinopterygii</taxon>
        <taxon>Neopterygii</taxon>
        <taxon>Teleostei</taxon>
        <taxon>Neoteleostei</taxon>
        <taxon>Acanthomorphata</taxon>
        <taxon>Ovalentaria</taxon>
        <taxon>Blenniimorphae</taxon>
        <taxon>Blenniiformes</taxon>
        <taxon>Gobiesocoidei</taxon>
        <taxon>Gobiesocidae</taxon>
        <taxon>Gobiesocinae</taxon>
        <taxon>Gouania</taxon>
    </lineage>
</organism>
<dbReference type="Pfam" id="PF00168">
    <property type="entry name" value="C2"/>
    <property type="match status" value="1"/>
</dbReference>
<evidence type="ECO:0000313" key="16">
    <source>
        <dbReference type="Ensembl" id="ENSGWIP00000041194.1"/>
    </source>
</evidence>
<dbReference type="SUPFAM" id="SSF51045">
    <property type="entry name" value="WW domain"/>
    <property type="match status" value="4"/>
</dbReference>
<evidence type="ECO:0000256" key="9">
    <source>
        <dbReference type="PIRNR" id="PIRNR001569"/>
    </source>
</evidence>
<feature type="compositionally biased region" description="Low complexity" evidence="12">
    <location>
        <begin position="141"/>
        <end position="151"/>
    </location>
</feature>
<evidence type="ECO:0000259" key="15">
    <source>
        <dbReference type="PROSITE" id="PS50237"/>
    </source>
</evidence>
<feature type="domain" description="WW" evidence="14">
    <location>
        <begin position="317"/>
        <end position="350"/>
    </location>
</feature>
<comment type="subcellular location">
    <subcellularLocation>
        <location evidence="2">Nucleus</location>
    </subcellularLocation>
</comment>
<keyword evidence="8" id="KW-0539">Nucleus</keyword>
<protein>
    <recommendedName>
        <fullName evidence="9">E3 ubiquitin-protein ligase</fullName>
        <ecNumber evidence="9">2.3.2.26</ecNumber>
    </recommendedName>
</protein>
<feature type="region of interest" description="Disordered" evidence="12">
    <location>
        <begin position="141"/>
        <end position="250"/>
    </location>
</feature>
<dbReference type="FunFam" id="2.20.70.10:FF:000086">
    <property type="entry name" value="NEDD4-like E3 ubiquitin-protein ligase WWP1"/>
    <property type="match status" value="1"/>
</dbReference>
<reference evidence="16" key="3">
    <citation type="submission" date="2025-09" db="UniProtKB">
        <authorList>
            <consortium name="Ensembl"/>
        </authorList>
    </citation>
    <scope>IDENTIFICATION</scope>
</reference>
<comment type="catalytic activity">
    <reaction evidence="1 9">
        <text>S-ubiquitinyl-[E2 ubiquitin-conjugating enzyme]-L-cysteine + [acceptor protein]-L-lysine = [E2 ubiquitin-conjugating enzyme]-L-cysteine + N(6)-ubiquitinyl-[acceptor protein]-L-lysine.</text>
        <dbReference type="EC" id="2.3.2.26"/>
    </reaction>
</comment>
<dbReference type="SUPFAM" id="SSF56204">
    <property type="entry name" value="Hect, E3 ligase catalytic domain"/>
    <property type="match status" value="1"/>
</dbReference>
<dbReference type="FunFam" id="3.90.1750.10:FF:000002">
    <property type="entry name" value="E3 ubiquitin-protein ligase"/>
    <property type="match status" value="1"/>
</dbReference>
<feature type="domain" description="C2" evidence="13">
    <location>
        <begin position="1"/>
        <end position="116"/>
    </location>
</feature>
<dbReference type="InterPro" id="IPR035983">
    <property type="entry name" value="Hect_E3_ubiquitin_ligase"/>
</dbReference>
<evidence type="ECO:0000259" key="14">
    <source>
        <dbReference type="PROSITE" id="PS50020"/>
    </source>
</evidence>
<comment type="pathway">
    <text evidence="3 9">Protein modification; protein ubiquitination.</text>
</comment>
<dbReference type="InterPro" id="IPR035892">
    <property type="entry name" value="C2_domain_sf"/>
</dbReference>
<dbReference type="SMART" id="SM00119">
    <property type="entry name" value="HECTc"/>
    <property type="match status" value="1"/>
</dbReference>
<evidence type="ECO:0000313" key="17">
    <source>
        <dbReference type="Proteomes" id="UP000694680"/>
    </source>
</evidence>
<dbReference type="Pfam" id="PF00632">
    <property type="entry name" value="HECT"/>
    <property type="match status" value="1"/>
</dbReference>
<feature type="domain" description="WW" evidence="14">
    <location>
        <begin position="242"/>
        <end position="275"/>
    </location>
</feature>
<evidence type="ECO:0000259" key="13">
    <source>
        <dbReference type="PROSITE" id="PS50004"/>
    </source>
</evidence>